<evidence type="ECO:0000256" key="12">
    <source>
        <dbReference type="ARBA" id="ARBA00047318"/>
    </source>
</evidence>
<dbReference type="InterPro" id="IPR000794">
    <property type="entry name" value="Beta-ketoacyl_synthase"/>
</dbReference>
<comment type="similarity">
    <text evidence="2 14 16">Belongs to the thiolase-like superfamily. Beta-ketoacyl-ACP synthases family.</text>
</comment>
<dbReference type="NCBIfam" id="TIGR03150">
    <property type="entry name" value="fabF"/>
    <property type="match status" value="1"/>
</dbReference>
<evidence type="ECO:0000256" key="9">
    <source>
        <dbReference type="ARBA" id="ARBA00023160"/>
    </source>
</evidence>
<evidence type="ECO:0000256" key="2">
    <source>
        <dbReference type="ARBA" id="ARBA00008467"/>
    </source>
</evidence>
<reference evidence="18" key="1">
    <citation type="submission" date="2019-09" db="EMBL/GenBank/DDBJ databases">
        <title>Characterisation of the sponge microbiome using genome-centric metagenomics.</title>
        <authorList>
            <person name="Engelberts J.P."/>
            <person name="Robbins S.J."/>
            <person name="De Goeij J.M."/>
            <person name="Aranda M."/>
            <person name="Bell S.C."/>
            <person name="Webster N.S."/>
        </authorList>
    </citation>
    <scope>NUCLEOTIDE SEQUENCE</scope>
    <source>
        <strain evidence="18">SB0662_bin_9</strain>
    </source>
</reference>
<evidence type="ECO:0000256" key="3">
    <source>
        <dbReference type="ARBA" id="ARBA00012356"/>
    </source>
</evidence>
<dbReference type="PANTHER" id="PTHR11712">
    <property type="entry name" value="POLYKETIDE SYNTHASE-RELATED"/>
    <property type="match status" value="1"/>
</dbReference>
<keyword evidence="6 14" id="KW-0808">Transferase</keyword>
<comment type="caution">
    <text evidence="18">The sequence shown here is derived from an EMBL/GenBank/DDBJ whole genome shotgun (WGS) entry which is preliminary data.</text>
</comment>
<gene>
    <name evidence="18" type="primary">fabF</name>
    <name evidence="18" type="ORF">F4Y08_10720</name>
</gene>
<name>A0A6B1DSR2_9CHLR</name>
<dbReference type="GO" id="GO:0006633">
    <property type="term" value="P:fatty acid biosynthetic process"/>
    <property type="evidence" value="ECO:0007669"/>
    <property type="project" value="UniProtKB-UniRule"/>
</dbReference>
<keyword evidence="5 14" id="KW-0444">Lipid biosynthesis</keyword>
<dbReference type="Pfam" id="PF02801">
    <property type="entry name" value="Ketoacyl-synt_C"/>
    <property type="match status" value="1"/>
</dbReference>
<dbReference type="GO" id="GO:0004315">
    <property type="term" value="F:3-oxoacyl-[acyl-carrier-protein] synthase activity"/>
    <property type="evidence" value="ECO:0007669"/>
    <property type="project" value="UniProtKB-UniRule"/>
</dbReference>
<dbReference type="PROSITE" id="PS00606">
    <property type="entry name" value="KS3_1"/>
    <property type="match status" value="1"/>
</dbReference>
<evidence type="ECO:0000256" key="11">
    <source>
        <dbReference type="ARBA" id="ARBA00024006"/>
    </source>
</evidence>
<evidence type="ECO:0000256" key="13">
    <source>
        <dbReference type="ARBA" id="ARBA00047659"/>
    </source>
</evidence>
<evidence type="ECO:0000259" key="17">
    <source>
        <dbReference type="PROSITE" id="PS52004"/>
    </source>
</evidence>
<keyword evidence="9 14" id="KW-0275">Fatty acid biosynthesis</keyword>
<dbReference type="EC" id="2.3.1.179" evidence="3 14"/>
<sequence length="424" mass="44964">MTFSATGPIPRRVVITGLGALTPMGLSAVETWDNVLAGRSGIGPMTRFDPSEIKSKIAAEVKGFDPLNFMSRKESRSLDTYSRFGVAAVQEAIKDAGLEFSREDIQRVGVTISSCVGGIEDYTNSVKTLLKRGMQRVSPFLVPRMLVDSLASRIAVRYGLQGPTMGVTTACSTGLTALCQAFDQVRFGSVDIAICGSSEAAIVPPMVAGFDAMGVLSANNDMPEEAAKPFDNERDGFVIGEGCGIMIMETLEHARARGARIYAEVAGGGMSNDGNDMVAMEKNGIGIQNAMRVALYHAKQLLGIDASDVDYINPHGSGTKLNDKVETHAIKGVFGEHAYDVNISSTKSMMGHLMGAAGSVEAIMAVKSVDEDTVPPTINLHTPDPDCDLNYTPNVAQQRPVQAAMNNSIGLGGNNSSMIFSKPD</sequence>
<dbReference type="AlphaFoldDB" id="A0A6B1DSR2"/>
<dbReference type="InterPro" id="IPR014031">
    <property type="entry name" value="Ketoacyl_synth_C"/>
</dbReference>
<dbReference type="CDD" id="cd00834">
    <property type="entry name" value="KAS_I_II"/>
    <property type="match status" value="1"/>
</dbReference>
<protein>
    <recommendedName>
        <fullName evidence="4 14">3-oxoacyl-[acyl-carrier-protein] synthase 2</fullName>
        <ecNumber evidence="3 14">2.3.1.179</ecNumber>
    </recommendedName>
</protein>
<evidence type="ECO:0000256" key="6">
    <source>
        <dbReference type="ARBA" id="ARBA00022679"/>
    </source>
</evidence>
<dbReference type="UniPathway" id="UPA00094"/>
<dbReference type="Pfam" id="PF00109">
    <property type="entry name" value="ketoacyl-synt"/>
    <property type="match status" value="1"/>
</dbReference>
<dbReference type="SMART" id="SM00825">
    <property type="entry name" value="PKS_KS"/>
    <property type="match status" value="1"/>
</dbReference>
<keyword evidence="7" id="KW-0276">Fatty acid metabolism</keyword>
<organism evidence="18">
    <name type="scientific">Caldilineaceae bacterium SB0662_bin_9</name>
    <dbReference type="NCBI Taxonomy" id="2605258"/>
    <lineage>
        <taxon>Bacteria</taxon>
        <taxon>Bacillati</taxon>
        <taxon>Chloroflexota</taxon>
        <taxon>Caldilineae</taxon>
        <taxon>Caldilineales</taxon>
        <taxon>Caldilineaceae</taxon>
    </lineage>
</organism>
<evidence type="ECO:0000256" key="16">
    <source>
        <dbReference type="RuleBase" id="RU003694"/>
    </source>
</evidence>
<dbReference type="EMBL" id="VXPY01000077">
    <property type="protein sequence ID" value="MYD90790.1"/>
    <property type="molecule type" value="Genomic_DNA"/>
</dbReference>
<dbReference type="InterPro" id="IPR017568">
    <property type="entry name" value="3-oxoacyl-ACP_synth-2"/>
</dbReference>
<evidence type="ECO:0000256" key="15">
    <source>
        <dbReference type="PIRSR" id="PIRSR000447-1"/>
    </source>
</evidence>
<feature type="active site" description="For beta-ketoacyl synthase activity" evidence="15">
    <location>
        <position position="171"/>
    </location>
</feature>
<evidence type="ECO:0000256" key="5">
    <source>
        <dbReference type="ARBA" id="ARBA00022516"/>
    </source>
</evidence>
<dbReference type="GO" id="GO:0005829">
    <property type="term" value="C:cytosol"/>
    <property type="evidence" value="ECO:0007669"/>
    <property type="project" value="TreeGrafter"/>
</dbReference>
<keyword evidence="10 14" id="KW-0012">Acyltransferase</keyword>
<evidence type="ECO:0000256" key="4">
    <source>
        <dbReference type="ARBA" id="ARBA00014657"/>
    </source>
</evidence>
<evidence type="ECO:0000256" key="1">
    <source>
        <dbReference type="ARBA" id="ARBA00005194"/>
    </source>
</evidence>
<dbReference type="NCBIfam" id="NF005589">
    <property type="entry name" value="PRK07314.1"/>
    <property type="match status" value="1"/>
</dbReference>
<evidence type="ECO:0000256" key="14">
    <source>
        <dbReference type="PIRNR" id="PIRNR000447"/>
    </source>
</evidence>
<dbReference type="PROSITE" id="PS52004">
    <property type="entry name" value="KS3_2"/>
    <property type="match status" value="1"/>
</dbReference>
<evidence type="ECO:0000313" key="18">
    <source>
        <dbReference type="EMBL" id="MYD90790.1"/>
    </source>
</evidence>
<dbReference type="InterPro" id="IPR020841">
    <property type="entry name" value="PKS_Beta-ketoAc_synthase_dom"/>
</dbReference>
<feature type="domain" description="Ketosynthase family 3 (KS3)" evidence="17">
    <location>
        <begin position="10"/>
        <end position="422"/>
    </location>
</feature>
<evidence type="ECO:0000256" key="7">
    <source>
        <dbReference type="ARBA" id="ARBA00022832"/>
    </source>
</evidence>
<dbReference type="InterPro" id="IPR016039">
    <property type="entry name" value="Thiolase-like"/>
</dbReference>
<dbReference type="PIRSF" id="PIRSF000447">
    <property type="entry name" value="KAS_II"/>
    <property type="match status" value="1"/>
</dbReference>
<dbReference type="FunFam" id="3.40.47.10:FF:000018">
    <property type="entry name" value="3-oxoacyl-[acyl-carrier-protein] synthase 2"/>
    <property type="match status" value="1"/>
</dbReference>
<comment type="catalytic activity">
    <reaction evidence="13 14">
        <text>a fatty acyl-[ACP] + malonyl-[ACP] + H(+) = a 3-oxoacyl-[ACP] + holo-[ACP] + CO2</text>
        <dbReference type="Rhea" id="RHEA:22836"/>
        <dbReference type="Rhea" id="RHEA-COMP:9623"/>
        <dbReference type="Rhea" id="RHEA-COMP:9685"/>
        <dbReference type="Rhea" id="RHEA-COMP:9916"/>
        <dbReference type="Rhea" id="RHEA-COMP:14125"/>
        <dbReference type="ChEBI" id="CHEBI:15378"/>
        <dbReference type="ChEBI" id="CHEBI:16526"/>
        <dbReference type="ChEBI" id="CHEBI:64479"/>
        <dbReference type="ChEBI" id="CHEBI:78449"/>
        <dbReference type="ChEBI" id="CHEBI:78776"/>
        <dbReference type="ChEBI" id="CHEBI:138651"/>
    </reaction>
</comment>
<dbReference type="Gene3D" id="3.40.47.10">
    <property type="match status" value="1"/>
</dbReference>
<comment type="function">
    <text evidence="11 14">Involved in the type II fatty acid elongation cycle. Catalyzes the elongation of a wide range of acyl-ACP by the addition of two carbons from malonyl-ACP to an acyl acceptor. Can efficiently catalyze the conversion of palmitoleoyl-ACP (cis-hexadec-9-enoyl-ACP) to cis-vaccenoyl-ACP (cis-octadec-11-enoyl-ACP), an essential step in the thermal regulation of fatty acid composition.</text>
</comment>
<dbReference type="PANTHER" id="PTHR11712:SF336">
    <property type="entry name" value="3-OXOACYL-[ACYL-CARRIER-PROTEIN] SYNTHASE, MITOCHONDRIAL"/>
    <property type="match status" value="1"/>
</dbReference>
<accession>A0A6B1DSR2</accession>
<comment type="catalytic activity">
    <reaction evidence="12 14">
        <text>(9Z)-hexadecenoyl-[ACP] + malonyl-[ACP] + H(+) = 3-oxo-(11Z)-octadecenoyl-[ACP] + holo-[ACP] + CO2</text>
        <dbReference type="Rhea" id="RHEA:55040"/>
        <dbReference type="Rhea" id="RHEA-COMP:9623"/>
        <dbReference type="Rhea" id="RHEA-COMP:9685"/>
        <dbReference type="Rhea" id="RHEA-COMP:10800"/>
        <dbReference type="Rhea" id="RHEA-COMP:14074"/>
        <dbReference type="ChEBI" id="CHEBI:15378"/>
        <dbReference type="ChEBI" id="CHEBI:16526"/>
        <dbReference type="ChEBI" id="CHEBI:64479"/>
        <dbReference type="ChEBI" id="CHEBI:78449"/>
        <dbReference type="ChEBI" id="CHEBI:83989"/>
        <dbReference type="ChEBI" id="CHEBI:138538"/>
        <dbReference type="EC" id="2.3.1.179"/>
    </reaction>
</comment>
<comment type="pathway">
    <text evidence="1 14">Lipid metabolism; fatty acid biosynthesis.</text>
</comment>
<dbReference type="InterPro" id="IPR014030">
    <property type="entry name" value="Ketoacyl_synth_N"/>
</dbReference>
<evidence type="ECO:0000256" key="8">
    <source>
        <dbReference type="ARBA" id="ARBA00023098"/>
    </source>
</evidence>
<proteinExistence type="inferred from homology"/>
<keyword evidence="8" id="KW-0443">Lipid metabolism</keyword>
<evidence type="ECO:0000256" key="10">
    <source>
        <dbReference type="ARBA" id="ARBA00023315"/>
    </source>
</evidence>
<dbReference type="SUPFAM" id="SSF53901">
    <property type="entry name" value="Thiolase-like"/>
    <property type="match status" value="2"/>
</dbReference>
<dbReference type="InterPro" id="IPR018201">
    <property type="entry name" value="Ketoacyl_synth_AS"/>
</dbReference>